<dbReference type="EMBL" id="AUZM01000006">
    <property type="protein sequence ID" value="ERT09014.1"/>
    <property type="molecule type" value="Genomic_DNA"/>
</dbReference>
<sequence length="45" mass="5283">MNQFKLQGINHLALVCRDMARNLSPRFISLIPMEFCWNLPQKHGN</sequence>
<evidence type="ECO:0000313" key="1">
    <source>
        <dbReference type="EMBL" id="ERT09014.1"/>
    </source>
</evidence>
<proteinExistence type="predicted"/>
<accession>U7QM22</accession>
<gene>
    <name evidence="1" type="ORF">M595_1037</name>
</gene>
<dbReference type="RefSeq" id="WP_023064845.1">
    <property type="nucleotide sequence ID" value="NZ_AUZM01000006.1"/>
</dbReference>
<organism evidence="1 2">
    <name type="scientific">Lyngbya aestuarii BL J</name>
    <dbReference type="NCBI Taxonomy" id="1348334"/>
    <lineage>
        <taxon>Bacteria</taxon>
        <taxon>Bacillati</taxon>
        <taxon>Cyanobacteriota</taxon>
        <taxon>Cyanophyceae</taxon>
        <taxon>Oscillatoriophycideae</taxon>
        <taxon>Oscillatoriales</taxon>
        <taxon>Microcoleaceae</taxon>
        <taxon>Lyngbya</taxon>
    </lineage>
</organism>
<dbReference type="Proteomes" id="UP000017127">
    <property type="component" value="Unassembled WGS sequence"/>
</dbReference>
<comment type="caution">
    <text evidence="1">The sequence shown here is derived from an EMBL/GenBank/DDBJ whole genome shotgun (WGS) entry which is preliminary data.</text>
</comment>
<protein>
    <submittedName>
        <fullName evidence="1">Uncharacterized protein</fullName>
    </submittedName>
</protein>
<evidence type="ECO:0000313" key="2">
    <source>
        <dbReference type="Proteomes" id="UP000017127"/>
    </source>
</evidence>
<name>U7QM22_9CYAN</name>
<keyword evidence="2" id="KW-1185">Reference proteome</keyword>
<reference evidence="1 2" key="1">
    <citation type="journal article" date="2013" name="Front. Microbiol.">
        <title>Comparative genomic analyses of the cyanobacterium, Lyngbya aestuarii BL J, a powerful hydrogen producer.</title>
        <authorList>
            <person name="Kothari A."/>
            <person name="Vaughn M."/>
            <person name="Garcia-Pichel F."/>
        </authorList>
    </citation>
    <scope>NUCLEOTIDE SEQUENCE [LARGE SCALE GENOMIC DNA]</scope>
    <source>
        <strain evidence="1 2">BL J</strain>
    </source>
</reference>
<dbReference type="AlphaFoldDB" id="U7QM22"/>